<sequence>MENQPNSPTPKKKKSPLRLVIIAIVLLVVGYYGYTKISFALRHESTDNAQVETQLIPVLPRVPGYVKSIAVKDYDSVKTGQLLVELDDAELQSQLLQLQADYQAAQADLSNAKAALNNALVSLRVNRGDIDINKVKLEKAQKDFTRNKNLFAESAVTQKQLDDARYDYETLSKELDNSHNDLASAESRISVLQAAVQKAAATIEVRKAQIDQQKLKLSYTKIYAPQAGKIGKKNISEGQYVQAGAPLFTIVNDTTYWIVANFKENQITRLHPGMPVDIEVDAYPDLKIKGSVESLSDATGARFALLPPDNASGNFVKVTQRVPVKIAISDMTQYKEVLRAGLSVFVSVPLN</sequence>
<feature type="transmembrane region" description="Helical" evidence="2">
    <location>
        <begin position="16"/>
        <end position="34"/>
    </location>
</feature>
<feature type="coiled-coil region" evidence="1">
    <location>
        <begin position="88"/>
        <end position="115"/>
    </location>
</feature>
<evidence type="ECO:0000256" key="1">
    <source>
        <dbReference type="SAM" id="Coils"/>
    </source>
</evidence>
<evidence type="ECO:0000313" key="5">
    <source>
        <dbReference type="EMBL" id="AXY76487.1"/>
    </source>
</evidence>
<dbReference type="Proteomes" id="UP000263900">
    <property type="component" value="Chromosome"/>
</dbReference>
<evidence type="ECO:0000259" key="3">
    <source>
        <dbReference type="Pfam" id="PF25917"/>
    </source>
</evidence>
<dbReference type="Gene3D" id="2.40.50.100">
    <property type="match status" value="1"/>
</dbReference>
<keyword evidence="6" id="KW-1185">Reference proteome</keyword>
<accession>A0A3B7MRN8</accession>
<evidence type="ECO:0000259" key="4">
    <source>
        <dbReference type="Pfam" id="PF25954"/>
    </source>
</evidence>
<dbReference type="InterPro" id="IPR058625">
    <property type="entry name" value="MdtA-like_BSH"/>
</dbReference>
<keyword evidence="1" id="KW-0175">Coiled coil</keyword>
<dbReference type="PANTHER" id="PTHR30386:SF24">
    <property type="entry name" value="MULTIDRUG RESISTANCE EFFLUX PUMP"/>
    <property type="match status" value="1"/>
</dbReference>
<dbReference type="OrthoDB" id="9811754at2"/>
<dbReference type="GO" id="GO:0055085">
    <property type="term" value="P:transmembrane transport"/>
    <property type="evidence" value="ECO:0007669"/>
    <property type="project" value="InterPro"/>
</dbReference>
<name>A0A3B7MRN8_9BACT</name>
<protein>
    <submittedName>
        <fullName evidence="5">HlyD family secretion protein</fullName>
    </submittedName>
</protein>
<keyword evidence="2" id="KW-1133">Transmembrane helix</keyword>
<dbReference type="KEGG" id="pseg:D3H65_21895"/>
<dbReference type="RefSeq" id="WP_119052364.1">
    <property type="nucleotide sequence ID" value="NZ_CP032157.1"/>
</dbReference>
<keyword evidence="2" id="KW-0812">Transmembrane</keyword>
<feature type="domain" description="Multidrug resistance protein MdtA-like barrel-sandwich hybrid" evidence="3">
    <location>
        <begin position="58"/>
        <end position="251"/>
    </location>
</feature>
<feature type="domain" description="CusB-like beta-barrel" evidence="4">
    <location>
        <begin position="257"/>
        <end position="295"/>
    </location>
</feature>
<dbReference type="SUPFAM" id="SSF111369">
    <property type="entry name" value="HlyD-like secretion proteins"/>
    <property type="match status" value="2"/>
</dbReference>
<evidence type="ECO:0000256" key="2">
    <source>
        <dbReference type="SAM" id="Phobius"/>
    </source>
</evidence>
<keyword evidence="2" id="KW-0472">Membrane</keyword>
<reference evidence="5 6" key="1">
    <citation type="submission" date="2018-09" db="EMBL/GenBank/DDBJ databases">
        <title>Genome sequencing of strain 6GH32-13.</title>
        <authorList>
            <person name="Weon H.-Y."/>
            <person name="Heo J."/>
            <person name="Kwon S.-W."/>
        </authorList>
    </citation>
    <scope>NUCLEOTIDE SEQUENCE [LARGE SCALE GENOMIC DNA]</scope>
    <source>
        <strain evidence="5 6">5GH32-13</strain>
    </source>
</reference>
<organism evidence="5 6">
    <name type="scientific">Paraflavitalea soli</name>
    <dbReference type="NCBI Taxonomy" id="2315862"/>
    <lineage>
        <taxon>Bacteria</taxon>
        <taxon>Pseudomonadati</taxon>
        <taxon>Bacteroidota</taxon>
        <taxon>Chitinophagia</taxon>
        <taxon>Chitinophagales</taxon>
        <taxon>Chitinophagaceae</taxon>
        <taxon>Paraflavitalea</taxon>
    </lineage>
</organism>
<dbReference type="Gene3D" id="2.40.30.170">
    <property type="match status" value="1"/>
</dbReference>
<dbReference type="AlphaFoldDB" id="A0A3B7MRN8"/>
<gene>
    <name evidence="5" type="ORF">D3H65_21895</name>
</gene>
<dbReference type="InterPro" id="IPR058792">
    <property type="entry name" value="Beta-barrel_RND_2"/>
</dbReference>
<proteinExistence type="predicted"/>
<dbReference type="EMBL" id="CP032157">
    <property type="protein sequence ID" value="AXY76487.1"/>
    <property type="molecule type" value="Genomic_DNA"/>
</dbReference>
<dbReference type="InterPro" id="IPR050739">
    <property type="entry name" value="MFP"/>
</dbReference>
<dbReference type="Pfam" id="PF25917">
    <property type="entry name" value="BSH_RND"/>
    <property type="match status" value="1"/>
</dbReference>
<evidence type="ECO:0000313" key="6">
    <source>
        <dbReference type="Proteomes" id="UP000263900"/>
    </source>
</evidence>
<dbReference type="Gene3D" id="1.10.287.470">
    <property type="entry name" value="Helix hairpin bin"/>
    <property type="match status" value="1"/>
</dbReference>
<dbReference type="Pfam" id="PF25954">
    <property type="entry name" value="Beta-barrel_RND_2"/>
    <property type="match status" value="1"/>
</dbReference>
<feature type="coiled-coil region" evidence="1">
    <location>
        <begin position="168"/>
        <end position="202"/>
    </location>
</feature>
<dbReference type="PANTHER" id="PTHR30386">
    <property type="entry name" value="MEMBRANE FUSION SUBUNIT OF EMRAB-TOLC MULTIDRUG EFFLUX PUMP"/>
    <property type="match status" value="1"/>
</dbReference>